<dbReference type="GO" id="GO:0019901">
    <property type="term" value="F:protein kinase binding"/>
    <property type="evidence" value="ECO:0007669"/>
    <property type="project" value="TreeGrafter"/>
</dbReference>
<feature type="compositionally biased region" description="Basic and acidic residues" evidence="4">
    <location>
        <begin position="1021"/>
        <end position="1030"/>
    </location>
</feature>
<reference evidence="7 8" key="1">
    <citation type="submission" date="2025-04" db="UniProtKB">
        <authorList>
            <consortium name="RefSeq"/>
        </authorList>
    </citation>
    <scope>IDENTIFICATION</scope>
    <source>
        <tissue evidence="7 8">Sperm</tissue>
    </source>
</reference>
<dbReference type="GO" id="GO:0044380">
    <property type="term" value="P:protein localization to cytoskeleton"/>
    <property type="evidence" value="ECO:0007669"/>
    <property type="project" value="TreeGrafter"/>
</dbReference>
<feature type="compositionally biased region" description="Polar residues" evidence="4">
    <location>
        <begin position="877"/>
        <end position="887"/>
    </location>
</feature>
<dbReference type="GO" id="GO:0045104">
    <property type="term" value="P:intermediate filament cytoskeleton organization"/>
    <property type="evidence" value="ECO:0007669"/>
    <property type="project" value="TreeGrafter"/>
</dbReference>
<dbReference type="GO" id="GO:0005737">
    <property type="term" value="C:cytoplasm"/>
    <property type="evidence" value="ECO:0007669"/>
    <property type="project" value="UniProtKB-SubCell"/>
</dbReference>
<keyword evidence="3" id="KW-0963">Cytoplasm</keyword>
<evidence type="ECO:0000256" key="4">
    <source>
        <dbReference type="SAM" id="MobiDB-lite"/>
    </source>
</evidence>
<feature type="compositionally biased region" description="Basic and acidic residues" evidence="4">
    <location>
        <begin position="12"/>
        <end position="22"/>
    </location>
</feature>
<comment type="subcellular location">
    <subcellularLocation>
        <location evidence="1">Cytoplasm</location>
    </subcellularLocation>
</comment>
<dbReference type="RefSeq" id="XP_032808925.1">
    <property type="nucleotide sequence ID" value="XM_032953034.1"/>
</dbReference>
<dbReference type="GO" id="GO:0045095">
    <property type="term" value="C:keratin filament"/>
    <property type="evidence" value="ECO:0007669"/>
    <property type="project" value="TreeGrafter"/>
</dbReference>
<dbReference type="RefSeq" id="XP_032808926.1">
    <property type="nucleotide sequence ID" value="XM_032953035.1"/>
</dbReference>
<evidence type="ECO:0000259" key="5">
    <source>
        <dbReference type="Pfam" id="PF07894"/>
    </source>
</evidence>
<proteinExistence type="inferred from homology"/>
<evidence type="ECO:0000313" key="7">
    <source>
        <dbReference type="RefSeq" id="XP_032808925.1"/>
    </source>
</evidence>
<feature type="region of interest" description="Disordered" evidence="4">
    <location>
        <begin position="689"/>
        <end position="765"/>
    </location>
</feature>
<evidence type="ECO:0000313" key="8">
    <source>
        <dbReference type="RefSeq" id="XP_032808926.1"/>
    </source>
</evidence>
<evidence type="ECO:0000256" key="1">
    <source>
        <dbReference type="ARBA" id="ARBA00004496"/>
    </source>
</evidence>
<name>A0AAJ7WSW6_PETMA</name>
<dbReference type="Proteomes" id="UP001318040">
    <property type="component" value="Chromosome 12"/>
</dbReference>
<protein>
    <submittedName>
        <fullName evidence="7 8">Protein FAM83H-like</fullName>
    </submittedName>
</protein>
<comment type="similarity">
    <text evidence="2">Belongs to the FAM83 family.</text>
</comment>
<feature type="region of interest" description="Disordered" evidence="4">
    <location>
        <begin position="1020"/>
        <end position="1080"/>
    </location>
</feature>
<feature type="compositionally biased region" description="Polar residues" evidence="4">
    <location>
        <begin position="1"/>
        <end position="10"/>
    </location>
</feature>
<feature type="domain" description="Scaffolding anchor of CK1" evidence="5">
    <location>
        <begin position="16"/>
        <end position="285"/>
    </location>
</feature>
<dbReference type="GO" id="GO:1990254">
    <property type="term" value="F:keratin filament binding"/>
    <property type="evidence" value="ECO:0007669"/>
    <property type="project" value="TreeGrafter"/>
</dbReference>
<dbReference type="SUPFAM" id="SSF56024">
    <property type="entry name" value="Phospholipase D/nuclease"/>
    <property type="match status" value="1"/>
</dbReference>
<dbReference type="AlphaFoldDB" id="A0AAJ7WSW6"/>
<feature type="compositionally biased region" description="Basic and acidic residues" evidence="4">
    <location>
        <begin position="634"/>
        <end position="646"/>
    </location>
</feature>
<feature type="compositionally biased region" description="Low complexity" evidence="4">
    <location>
        <begin position="954"/>
        <end position="963"/>
    </location>
</feature>
<feature type="compositionally biased region" description="Polar residues" evidence="4">
    <location>
        <begin position="561"/>
        <end position="579"/>
    </location>
</feature>
<dbReference type="Gene3D" id="3.30.870.10">
    <property type="entry name" value="Endonuclease Chain A"/>
    <property type="match status" value="1"/>
</dbReference>
<evidence type="ECO:0000256" key="3">
    <source>
        <dbReference type="ARBA" id="ARBA00022490"/>
    </source>
</evidence>
<feature type="compositionally biased region" description="Low complexity" evidence="4">
    <location>
        <begin position="1053"/>
        <end position="1073"/>
    </location>
</feature>
<gene>
    <name evidence="7 8" type="primary">LOC116941699</name>
</gene>
<dbReference type="InterPro" id="IPR050944">
    <property type="entry name" value="FAM83"/>
</dbReference>
<dbReference type="PANTHER" id="PTHR16181">
    <property type="entry name" value="PROTEIN FAM83A-RELATED"/>
    <property type="match status" value="1"/>
</dbReference>
<dbReference type="Pfam" id="PF07894">
    <property type="entry name" value="SACK1"/>
    <property type="match status" value="1"/>
</dbReference>
<feature type="compositionally biased region" description="Low complexity" evidence="4">
    <location>
        <begin position="981"/>
        <end position="997"/>
    </location>
</feature>
<feature type="compositionally biased region" description="Basic and acidic residues" evidence="4">
    <location>
        <begin position="718"/>
        <end position="731"/>
    </location>
</feature>
<dbReference type="PANTHER" id="PTHR16181:SF29">
    <property type="entry name" value="PROTEIN FAM83A-RELATED"/>
    <property type="match status" value="1"/>
</dbReference>
<feature type="region of interest" description="Disordered" evidence="4">
    <location>
        <begin position="788"/>
        <end position="1006"/>
    </location>
</feature>
<organism evidence="6 8">
    <name type="scientific">Petromyzon marinus</name>
    <name type="common">Sea lamprey</name>
    <dbReference type="NCBI Taxonomy" id="7757"/>
    <lineage>
        <taxon>Eukaryota</taxon>
        <taxon>Metazoa</taxon>
        <taxon>Chordata</taxon>
        <taxon>Craniata</taxon>
        <taxon>Vertebrata</taxon>
        <taxon>Cyclostomata</taxon>
        <taxon>Hyperoartia</taxon>
        <taxon>Petromyzontiformes</taxon>
        <taxon>Petromyzontidae</taxon>
        <taxon>Petromyzon</taxon>
    </lineage>
</organism>
<accession>A0AAJ7WSW6</accession>
<sequence length="1162" mass="125864">MARPSQQSSVFDDGRDRDRLPPHYKESYRLAIDVLVEQGRDAFRKFLQREGTVPFLSEQEVDHIERTFQSPAVTTRGDDGDEVGQDFGSSSSGTYWPVYSDTSAPDLELGWPAPGRFLGQTNVTLHFHPPLGNGVPTIKEVIRRHIRGASKVVAVVMDVFTDVDIFQELLEAANVRRVPVYVLHDRLNFPLFHDMCLHHGLRAGELENVRVRTLPGSLYFCKSGAKFHGQVFEKFMLFDCITALCGSYSLTWSHEKIHRSLVHEFTGEMVETFDEEFRVLYAQSSCPYDDSSAVAIPGQVPPPTRGLEGLRGLRGAPHLGLALQIEKHDSSVDSWVSSTSSRRALDRQTLNFTHHDFARRPIDNTYARVEAKHLHREDRYTFTAKQEVLSEKEYRGVANVSQRFVANAQVFAGEKEVWKRYSYAGEATESHSFLQRMQDPYSFASGRGALEPRPRNIGGVLPGQEFRRLQAGAGAYGDRFGEGRGEDVFGDDGAAFPDFSGNAKRITAAAEEEEARDISQQQQLAPYNQRKRSEFPAQHLMNSRREAWQGQPGKADGGRSGAQQTFACQTSPTQTQSFQEEGPFAKAGAASRAREGDAGVAEKSAKQGLRRWRINSFLSSCENPAEAEAGGAEDDPRPDGEARSGEGRGSPAADAAVAGFADGLTRHESLRSKISPMLQRNSRLRSSLIFNSARQDAGGSEPIAKRGPGNSGGGAAAADDKPPAGPRRADELAAEAPAGGSSNAAESKEKDAQAAVALPASDLQSKYAPREPFVRSRFLFSSLTNRKAATATAEEEVRAASDKVGPVARPDSHIKELFPKPQPLAEGHAAPAGSAVSKANPSPGSEQTKFTQIQQRNETIPARSKSSSSSSAADTGAQVTRGATDSAAQEVKPDPASGAVSRASAERASRLQELLDKANNKKENPPEKTSTVNATLERASPREPCRPSAPPAASPTSAKAPPAQEAASGGVSRAPATIGTSELSPSPAWRSSSTSTPVLYGSNLKDDTKVMLEQISLSSHKYKDDNHKAMQENAQGDDSARLPRDAAGGGGSSVASPKEAAPSQASPTTTALAADEDRSDELIRNLESKRKENRAYSRFEVFYKSEGTEAKPKGISPVVSPVVSPVNVPDQSRYVPDRYRAMEQPLSNSLLQKIKVTFKGKN</sequence>
<feature type="region of interest" description="Disordered" evidence="4">
    <location>
        <begin position="624"/>
        <end position="660"/>
    </location>
</feature>
<keyword evidence="6" id="KW-1185">Reference proteome</keyword>
<dbReference type="InterPro" id="IPR012461">
    <property type="entry name" value="SACK1"/>
</dbReference>
<feature type="region of interest" description="Disordered" evidence="4">
    <location>
        <begin position="1"/>
        <end position="22"/>
    </location>
</feature>
<feature type="region of interest" description="Disordered" evidence="4">
    <location>
        <begin position="543"/>
        <end position="606"/>
    </location>
</feature>
<dbReference type="FunFam" id="3.30.870.10:FF:000004">
    <property type="entry name" value="protein FAM83H isoform X2"/>
    <property type="match status" value="1"/>
</dbReference>
<dbReference type="KEGG" id="pmrn:116941699"/>
<feature type="compositionally biased region" description="Polar residues" evidence="4">
    <location>
        <begin position="837"/>
        <end position="858"/>
    </location>
</feature>
<dbReference type="GO" id="GO:0007165">
    <property type="term" value="P:signal transduction"/>
    <property type="evidence" value="ECO:0007669"/>
    <property type="project" value="TreeGrafter"/>
</dbReference>
<dbReference type="GO" id="GO:0030335">
    <property type="term" value="P:positive regulation of cell migration"/>
    <property type="evidence" value="ECO:0007669"/>
    <property type="project" value="TreeGrafter"/>
</dbReference>
<evidence type="ECO:0000256" key="2">
    <source>
        <dbReference type="ARBA" id="ARBA00006937"/>
    </source>
</evidence>
<evidence type="ECO:0000313" key="6">
    <source>
        <dbReference type="Proteomes" id="UP001318040"/>
    </source>
</evidence>
<feature type="compositionally biased region" description="Basic and acidic residues" evidence="4">
    <location>
        <begin position="904"/>
        <end position="926"/>
    </location>
</feature>